<dbReference type="GO" id="GO:0003677">
    <property type="term" value="F:DNA binding"/>
    <property type="evidence" value="ECO:0007669"/>
    <property type="project" value="UniProtKB-KW"/>
</dbReference>
<dbReference type="Proteomes" id="UP000441925">
    <property type="component" value="Unassembled WGS sequence"/>
</dbReference>
<accession>A0A6N7VUC1</accession>
<comment type="subunit">
    <text evidence="9 10">Homodimer, forms a heterotetramer with a Cas2 homodimer.</text>
</comment>
<protein>
    <recommendedName>
        <fullName evidence="10">CRISPR-associated endonuclease Cas1</fullName>
        <ecNumber evidence="10">3.1.-.-</ecNumber>
    </recommendedName>
</protein>
<keyword evidence="6 10" id="KW-0051">Antiviral defense</keyword>
<dbReference type="AlphaFoldDB" id="A0A6N7VUC1"/>
<evidence type="ECO:0000256" key="3">
    <source>
        <dbReference type="ARBA" id="ARBA00022759"/>
    </source>
</evidence>
<dbReference type="InterPro" id="IPR042206">
    <property type="entry name" value="CRISPR-assoc_Cas1_C"/>
</dbReference>
<dbReference type="InterPro" id="IPR042211">
    <property type="entry name" value="CRISPR-assoc_Cas1_N"/>
</dbReference>
<dbReference type="GO" id="GO:0046872">
    <property type="term" value="F:metal ion binding"/>
    <property type="evidence" value="ECO:0007669"/>
    <property type="project" value="UniProtKB-UniRule"/>
</dbReference>
<dbReference type="InterPro" id="IPR002729">
    <property type="entry name" value="CRISPR-assoc_Cas1"/>
</dbReference>
<organism evidence="11 12">
    <name type="scientific">Anaerococcus porci</name>
    <dbReference type="NCBI Taxonomy" id="2652269"/>
    <lineage>
        <taxon>Bacteria</taxon>
        <taxon>Bacillati</taxon>
        <taxon>Bacillota</taxon>
        <taxon>Tissierellia</taxon>
        <taxon>Tissierellales</taxon>
        <taxon>Peptoniphilaceae</taxon>
        <taxon>Anaerococcus</taxon>
    </lineage>
</organism>
<dbReference type="InterPro" id="IPR050646">
    <property type="entry name" value="Cas1"/>
</dbReference>
<gene>
    <name evidence="11" type="primary">cas1c</name>
    <name evidence="10" type="synonym">cas1</name>
    <name evidence="11" type="ORF">FYJ26_08605</name>
</gene>
<keyword evidence="12" id="KW-1185">Reference proteome</keyword>
<comment type="cofactor">
    <cofactor evidence="10">
        <name>Mg(2+)</name>
        <dbReference type="ChEBI" id="CHEBI:18420"/>
    </cofactor>
    <cofactor evidence="10">
        <name>Mn(2+)</name>
        <dbReference type="ChEBI" id="CHEBI:29035"/>
    </cofactor>
</comment>
<dbReference type="PANTHER" id="PTHR34353:SF2">
    <property type="entry name" value="CRISPR-ASSOCIATED ENDONUCLEASE CAS1 1"/>
    <property type="match status" value="1"/>
</dbReference>
<feature type="binding site" evidence="10">
    <location>
        <position position="165"/>
    </location>
    <ligand>
        <name>Mn(2+)</name>
        <dbReference type="ChEBI" id="CHEBI:29035"/>
    </ligand>
</feature>
<dbReference type="GO" id="GO:0043571">
    <property type="term" value="P:maintenance of CRISPR repeat elements"/>
    <property type="evidence" value="ECO:0007669"/>
    <property type="project" value="UniProtKB-UniRule"/>
</dbReference>
<dbReference type="PANTHER" id="PTHR34353">
    <property type="entry name" value="CRISPR-ASSOCIATED ENDONUCLEASE CAS1 1"/>
    <property type="match status" value="1"/>
</dbReference>
<dbReference type="GO" id="GO:0016787">
    <property type="term" value="F:hydrolase activity"/>
    <property type="evidence" value="ECO:0007669"/>
    <property type="project" value="UniProtKB-KW"/>
</dbReference>
<evidence type="ECO:0000256" key="5">
    <source>
        <dbReference type="ARBA" id="ARBA00022842"/>
    </source>
</evidence>
<dbReference type="GO" id="GO:0051607">
    <property type="term" value="P:defense response to virus"/>
    <property type="evidence" value="ECO:0007669"/>
    <property type="project" value="UniProtKB-UniRule"/>
</dbReference>
<evidence type="ECO:0000313" key="11">
    <source>
        <dbReference type="EMBL" id="MSS78456.1"/>
    </source>
</evidence>
<evidence type="ECO:0000256" key="10">
    <source>
        <dbReference type="HAMAP-Rule" id="MF_01470"/>
    </source>
</evidence>
<keyword evidence="4 10" id="KW-0378">Hydrolase</keyword>
<dbReference type="NCBIfam" id="TIGR03640">
    <property type="entry name" value="cas1_DVULG"/>
    <property type="match status" value="1"/>
</dbReference>
<dbReference type="EC" id="3.1.-.-" evidence="10"/>
<sequence length="342" mass="39785">MKKLLNTLYVTNSDAYLKREGLNIVISVDNKRIGRYPIHILRQIICFNYMGISPALMKLCMENNVSVTFYDPFGRFCGRVVGKSYGNIYTRKKQYKLSESIDSIDFVKNIIYAKAYNCRKLLIRGKLDHKDKIDLPRVEKVINRIKELMLQIPLAKTKDEIRGIEGKIASEYFSVFDELIIKNREEFYFNGRNKRPPLDMVNAMLSFLYSILTNEIASALEGVGIDSYAGFFHTDRPGRVSMALDIIEEMRAFMVDKFVLSLINLNRIDETKFEIKENGATLLNEKGRNLILSYWNERSHEEIYHPFLEEKVQIGLLAHVQAQLLNSYIRGDIESYPPYMRK</sequence>
<evidence type="ECO:0000256" key="1">
    <source>
        <dbReference type="ARBA" id="ARBA00022722"/>
    </source>
</evidence>
<keyword evidence="5 10" id="KW-0460">Magnesium</keyword>
<feature type="binding site" evidence="10">
    <location>
        <position position="233"/>
    </location>
    <ligand>
        <name>Mn(2+)</name>
        <dbReference type="ChEBI" id="CHEBI:29035"/>
    </ligand>
</feature>
<comment type="similarity">
    <text evidence="10">Belongs to the CRISPR-associated endonuclease Cas1 family.</text>
</comment>
<dbReference type="NCBIfam" id="TIGR00287">
    <property type="entry name" value="cas1"/>
    <property type="match status" value="1"/>
</dbReference>
<comment type="caution">
    <text evidence="11">The sequence shown here is derived from an EMBL/GenBank/DDBJ whole genome shotgun (WGS) entry which is preliminary data.</text>
</comment>
<dbReference type="Gene3D" id="3.100.10.20">
    <property type="entry name" value="CRISPR-associated endonuclease Cas1, N-terminal domain"/>
    <property type="match status" value="1"/>
</dbReference>
<name>A0A6N7VUC1_9FIRM</name>
<reference evidence="11 12" key="1">
    <citation type="submission" date="2019-08" db="EMBL/GenBank/DDBJ databases">
        <title>In-depth cultivation of the pig gut microbiome towards novel bacterial diversity and tailored functional studies.</title>
        <authorList>
            <person name="Wylensek D."/>
            <person name="Hitch T.C.A."/>
            <person name="Clavel T."/>
        </authorList>
    </citation>
    <scope>NUCLEOTIDE SEQUENCE [LARGE SCALE GENOMIC DNA]</scope>
    <source>
        <strain evidence="11 12">WCA-380-WT-2B</strain>
    </source>
</reference>
<keyword evidence="1 10" id="KW-0540">Nuclease</keyword>
<keyword evidence="2 10" id="KW-0479">Metal-binding</keyword>
<dbReference type="GO" id="GO:0004520">
    <property type="term" value="F:DNA endonuclease activity"/>
    <property type="evidence" value="ECO:0007669"/>
    <property type="project" value="InterPro"/>
</dbReference>
<evidence type="ECO:0000256" key="9">
    <source>
        <dbReference type="ARBA" id="ARBA00038592"/>
    </source>
</evidence>
<comment type="function">
    <text evidence="10">CRISPR (clustered regularly interspaced short palindromic repeat), is an adaptive immune system that provides protection against mobile genetic elements (viruses, transposable elements and conjugative plasmids). CRISPR clusters contain spacers, sequences complementary to antecedent mobile elements, and target invading nucleic acids. CRISPR clusters are transcribed and processed into CRISPR RNA (crRNA). Acts as a dsDNA endonuclease. Involved in the integration of spacer DNA into the CRISPR cassette.</text>
</comment>
<proteinExistence type="inferred from homology"/>
<evidence type="ECO:0000256" key="2">
    <source>
        <dbReference type="ARBA" id="ARBA00022723"/>
    </source>
</evidence>
<evidence type="ECO:0000256" key="7">
    <source>
        <dbReference type="ARBA" id="ARBA00023125"/>
    </source>
</evidence>
<dbReference type="Gene3D" id="1.20.120.920">
    <property type="entry name" value="CRISPR-associated endonuclease Cas1, C-terminal domain"/>
    <property type="match status" value="1"/>
</dbReference>
<keyword evidence="3 10" id="KW-0255">Endonuclease</keyword>
<dbReference type="Pfam" id="PF01867">
    <property type="entry name" value="Cas_Cas1"/>
    <property type="match status" value="1"/>
</dbReference>
<keyword evidence="7 10" id="KW-0238">DNA-binding</keyword>
<dbReference type="EMBL" id="VULQ01000011">
    <property type="protein sequence ID" value="MSS78456.1"/>
    <property type="molecule type" value="Genomic_DNA"/>
</dbReference>
<dbReference type="InterPro" id="IPR019856">
    <property type="entry name" value="CRISPR-assoc_Cas1_DVULG"/>
</dbReference>
<feature type="binding site" evidence="10">
    <location>
        <position position="248"/>
    </location>
    <ligand>
        <name>Mn(2+)</name>
        <dbReference type="ChEBI" id="CHEBI:29035"/>
    </ligand>
</feature>
<evidence type="ECO:0000256" key="6">
    <source>
        <dbReference type="ARBA" id="ARBA00023118"/>
    </source>
</evidence>
<dbReference type="HAMAP" id="MF_01470">
    <property type="entry name" value="Cas1"/>
    <property type="match status" value="1"/>
</dbReference>
<keyword evidence="8 10" id="KW-0464">Manganese</keyword>
<evidence type="ECO:0000256" key="4">
    <source>
        <dbReference type="ARBA" id="ARBA00022801"/>
    </source>
</evidence>
<dbReference type="RefSeq" id="WP_154541554.1">
    <property type="nucleotide sequence ID" value="NZ_JAXDSU010000034.1"/>
</dbReference>
<evidence type="ECO:0000313" key="12">
    <source>
        <dbReference type="Proteomes" id="UP000441925"/>
    </source>
</evidence>
<evidence type="ECO:0000256" key="8">
    <source>
        <dbReference type="ARBA" id="ARBA00023211"/>
    </source>
</evidence>